<feature type="compositionally biased region" description="Low complexity" evidence="1">
    <location>
        <begin position="12"/>
        <end position="23"/>
    </location>
</feature>
<feature type="compositionally biased region" description="Basic residues" evidence="1">
    <location>
        <begin position="24"/>
        <end position="36"/>
    </location>
</feature>
<dbReference type="EMBL" id="LJGZ01000094">
    <property type="protein sequence ID" value="OEV18164.1"/>
    <property type="molecule type" value="Genomic_DNA"/>
</dbReference>
<gene>
    <name evidence="2" type="ORF">AN221_23780</name>
</gene>
<reference evidence="2 3" key="1">
    <citation type="journal article" date="2016" name="Front. Microbiol.">
        <title>Comparative Genomics Analysis of Streptomyces Species Reveals Their Adaptation to the Marine Environment and Their Diversity at the Genomic Level.</title>
        <authorList>
            <person name="Tian X."/>
            <person name="Zhang Z."/>
            <person name="Yang T."/>
            <person name="Chen M."/>
            <person name="Li J."/>
            <person name="Chen F."/>
            <person name="Yang J."/>
            <person name="Li W."/>
            <person name="Zhang B."/>
            <person name="Zhang Z."/>
            <person name="Wu J."/>
            <person name="Zhang C."/>
            <person name="Long L."/>
            <person name="Xiao J."/>
        </authorList>
    </citation>
    <scope>NUCLEOTIDE SEQUENCE [LARGE SCALE GENOMIC DNA]</scope>
    <source>
        <strain evidence="2 3">SCSIO M10372</strain>
    </source>
</reference>
<evidence type="ECO:0000313" key="3">
    <source>
        <dbReference type="Proteomes" id="UP000175971"/>
    </source>
</evidence>
<sequence length="61" mass="6624">MASAHGGGCHFTRTGRSGWTSRRPCSRARRPSRGRARPAPPRSGGRRAAGCTRPRPGRRAR</sequence>
<keyword evidence="3" id="KW-1185">Reference proteome</keyword>
<evidence type="ECO:0000313" key="2">
    <source>
        <dbReference type="EMBL" id="OEV18164.1"/>
    </source>
</evidence>
<evidence type="ECO:0000256" key="1">
    <source>
        <dbReference type="SAM" id="MobiDB-lite"/>
    </source>
</evidence>
<comment type="caution">
    <text evidence="2">The sequence shown here is derived from an EMBL/GenBank/DDBJ whole genome shotgun (WGS) entry which is preliminary data.</text>
</comment>
<organism evidence="2 3">
    <name type="scientific">Streptomyces nanshensis</name>
    <dbReference type="NCBI Taxonomy" id="518642"/>
    <lineage>
        <taxon>Bacteria</taxon>
        <taxon>Bacillati</taxon>
        <taxon>Actinomycetota</taxon>
        <taxon>Actinomycetes</taxon>
        <taxon>Kitasatosporales</taxon>
        <taxon>Streptomycetaceae</taxon>
        <taxon>Streptomyces</taxon>
    </lineage>
</organism>
<accession>A0A1E7LPM7</accession>
<dbReference type="AlphaFoldDB" id="A0A1E7LPM7"/>
<proteinExistence type="predicted"/>
<feature type="region of interest" description="Disordered" evidence="1">
    <location>
        <begin position="1"/>
        <end position="61"/>
    </location>
</feature>
<name>A0A1E7LPM7_9ACTN</name>
<dbReference type="Proteomes" id="UP000175971">
    <property type="component" value="Unassembled WGS sequence"/>
</dbReference>
<feature type="compositionally biased region" description="Low complexity" evidence="1">
    <location>
        <begin position="42"/>
        <end position="51"/>
    </location>
</feature>
<protein>
    <submittedName>
        <fullName evidence="2">Uncharacterized protein</fullName>
    </submittedName>
</protein>